<dbReference type="PANTHER" id="PTHR43736">
    <property type="entry name" value="ADP-RIBOSE PYROPHOSPHATASE"/>
    <property type="match status" value="1"/>
</dbReference>
<dbReference type="InterPro" id="IPR000086">
    <property type="entry name" value="NUDIX_hydrolase_dom"/>
</dbReference>
<dbReference type="AlphaFoldDB" id="A0A345HSJ0"/>
<feature type="domain" description="Nudix hydrolase" evidence="4">
    <location>
        <begin position="11"/>
        <end position="141"/>
    </location>
</feature>
<organism evidence="5 6">
    <name type="scientific">Streptomyces paludis</name>
    <dbReference type="NCBI Taxonomy" id="2282738"/>
    <lineage>
        <taxon>Bacteria</taxon>
        <taxon>Bacillati</taxon>
        <taxon>Actinomycetota</taxon>
        <taxon>Actinomycetes</taxon>
        <taxon>Kitasatosporales</taxon>
        <taxon>Streptomycetaceae</taxon>
        <taxon>Streptomyces</taxon>
    </lineage>
</organism>
<evidence type="ECO:0000256" key="3">
    <source>
        <dbReference type="RuleBase" id="RU003476"/>
    </source>
</evidence>
<dbReference type="PROSITE" id="PS00893">
    <property type="entry name" value="NUDIX_BOX"/>
    <property type="match status" value="1"/>
</dbReference>
<accession>A0A345HSJ0</accession>
<gene>
    <name evidence="5" type="ORF">DVK44_20675</name>
</gene>
<dbReference type="SUPFAM" id="SSF55811">
    <property type="entry name" value="Nudix"/>
    <property type="match status" value="1"/>
</dbReference>
<dbReference type="InterPro" id="IPR020084">
    <property type="entry name" value="NUDIX_hydrolase_CS"/>
</dbReference>
<comment type="similarity">
    <text evidence="1 3">Belongs to the Nudix hydrolase family.</text>
</comment>
<evidence type="ECO:0000256" key="1">
    <source>
        <dbReference type="ARBA" id="ARBA00005582"/>
    </source>
</evidence>
<sequence>MTSTETETFETIRFTADVVLFAEGRVLLIERGWDPFEGCWALPGGHVDEGETSLVAAARELAEETGITVASADLRQVGTFDAPGRDPRGRYVTVAYAATLPQAVAPAAGDDATAARWWPLSELPPLAFDHGDILANILRSAS</sequence>
<dbReference type="PROSITE" id="PS51462">
    <property type="entry name" value="NUDIX"/>
    <property type="match status" value="1"/>
</dbReference>
<dbReference type="GO" id="GO:0016787">
    <property type="term" value="F:hydrolase activity"/>
    <property type="evidence" value="ECO:0007669"/>
    <property type="project" value="UniProtKB-KW"/>
</dbReference>
<dbReference type="InterPro" id="IPR020476">
    <property type="entry name" value="Nudix_hydrolase"/>
</dbReference>
<dbReference type="OrthoDB" id="9804442at2"/>
<protein>
    <submittedName>
        <fullName evidence="5">NUDIX hydrolase</fullName>
    </submittedName>
</protein>
<proteinExistence type="inferred from homology"/>
<evidence type="ECO:0000313" key="5">
    <source>
        <dbReference type="EMBL" id="AXG79664.1"/>
    </source>
</evidence>
<dbReference type="Gene3D" id="3.90.79.10">
    <property type="entry name" value="Nucleoside Triphosphate Pyrophosphohydrolase"/>
    <property type="match status" value="1"/>
</dbReference>
<reference evidence="6" key="1">
    <citation type="submission" date="2018-07" db="EMBL/GenBank/DDBJ databases">
        <authorList>
            <person name="Zhao J."/>
        </authorList>
    </citation>
    <scope>NUCLEOTIDE SEQUENCE [LARGE SCALE GENOMIC DNA]</scope>
    <source>
        <strain evidence="6">GSSD-12</strain>
    </source>
</reference>
<dbReference type="PANTHER" id="PTHR43736:SF5">
    <property type="entry name" value="NUDIX HYDROLASE DOMAIN-CONTAINING PROTEIN"/>
    <property type="match status" value="1"/>
</dbReference>
<name>A0A345HSJ0_9ACTN</name>
<dbReference type="RefSeq" id="WP_114660993.1">
    <property type="nucleotide sequence ID" value="NZ_CP031194.1"/>
</dbReference>
<evidence type="ECO:0000256" key="2">
    <source>
        <dbReference type="ARBA" id="ARBA00022801"/>
    </source>
</evidence>
<dbReference type="Pfam" id="PF00293">
    <property type="entry name" value="NUDIX"/>
    <property type="match status" value="1"/>
</dbReference>
<evidence type="ECO:0000259" key="4">
    <source>
        <dbReference type="PROSITE" id="PS51462"/>
    </source>
</evidence>
<keyword evidence="6" id="KW-1185">Reference proteome</keyword>
<dbReference type="EMBL" id="CP031194">
    <property type="protein sequence ID" value="AXG79664.1"/>
    <property type="molecule type" value="Genomic_DNA"/>
</dbReference>
<dbReference type="KEGG" id="spad:DVK44_20675"/>
<evidence type="ECO:0000313" key="6">
    <source>
        <dbReference type="Proteomes" id="UP000253868"/>
    </source>
</evidence>
<dbReference type="CDD" id="cd18873">
    <property type="entry name" value="NUDIX_NadM_like"/>
    <property type="match status" value="1"/>
</dbReference>
<dbReference type="PRINTS" id="PR00502">
    <property type="entry name" value="NUDIXFAMILY"/>
</dbReference>
<dbReference type="Proteomes" id="UP000253868">
    <property type="component" value="Chromosome"/>
</dbReference>
<keyword evidence="2 3" id="KW-0378">Hydrolase</keyword>
<dbReference type="InterPro" id="IPR015797">
    <property type="entry name" value="NUDIX_hydrolase-like_dom_sf"/>
</dbReference>